<evidence type="ECO:0000256" key="15">
    <source>
        <dbReference type="PIRSR" id="PIRSR603739-50"/>
    </source>
</evidence>
<keyword evidence="10" id="KW-0408">Iron</keyword>
<feature type="binding site" evidence="14">
    <location>
        <position position="120"/>
    </location>
    <ligand>
        <name>[4Fe-4S] cluster</name>
        <dbReference type="ChEBI" id="CHEBI:49883"/>
        <note>4Fe-4S-S-AdoMet</note>
    </ligand>
</feature>
<keyword evidence="18" id="KW-1185">Reference proteome</keyword>
<evidence type="ECO:0000256" key="14">
    <source>
        <dbReference type="PIRSR" id="PIRSR004911-1"/>
    </source>
</evidence>
<accession>G4QMM1</accession>
<feature type="domain" description="Radical SAM core" evidence="16">
    <location>
        <begin position="106"/>
        <end position="321"/>
    </location>
</feature>
<dbReference type="EMBL" id="CP003060">
    <property type="protein sequence ID" value="AEP30973.1"/>
    <property type="molecule type" value="Genomic_DNA"/>
</dbReference>
<evidence type="ECO:0000256" key="7">
    <source>
        <dbReference type="ARBA" id="ARBA00022691"/>
    </source>
</evidence>
<organism evidence="17 18">
    <name type="scientific">Glaciecola nitratireducens (strain JCM 12485 / KCTC 12276 / FR1064)</name>
    <dbReference type="NCBI Taxonomy" id="1085623"/>
    <lineage>
        <taxon>Bacteria</taxon>
        <taxon>Pseudomonadati</taxon>
        <taxon>Pseudomonadota</taxon>
        <taxon>Gammaproteobacteria</taxon>
        <taxon>Alteromonadales</taxon>
        <taxon>Alteromonadaceae</taxon>
        <taxon>Brumicola</taxon>
    </lineage>
</organism>
<feature type="binding site" evidence="14">
    <location>
        <position position="127"/>
    </location>
    <ligand>
        <name>[4Fe-4S] cluster</name>
        <dbReference type="ChEBI" id="CHEBI:49883"/>
        <note>4Fe-4S-S-AdoMet</note>
    </ligand>
</feature>
<evidence type="ECO:0000256" key="1">
    <source>
        <dbReference type="ARBA" id="ARBA00001352"/>
    </source>
</evidence>
<dbReference type="SFLD" id="SFLDS00029">
    <property type="entry name" value="Radical_SAM"/>
    <property type="match status" value="1"/>
</dbReference>
<dbReference type="InterPro" id="IPR007197">
    <property type="entry name" value="rSAM"/>
</dbReference>
<dbReference type="InterPro" id="IPR022462">
    <property type="entry name" value="EpmB"/>
</dbReference>
<evidence type="ECO:0000256" key="2">
    <source>
        <dbReference type="ARBA" id="ARBA00001933"/>
    </source>
</evidence>
<dbReference type="GO" id="GO:0051539">
    <property type="term" value="F:4 iron, 4 sulfur cluster binding"/>
    <property type="evidence" value="ECO:0007669"/>
    <property type="project" value="UniProtKB-KW"/>
</dbReference>
<name>G4QMM1_GLANF</name>
<dbReference type="AlphaFoldDB" id="G4QMM1"/>
<dbReference type="HOGENOM" id="CLU_032161_2_0_6"/>
<evidence type="ECO:0000256" key="9">
    <source>
        <dbReference type="ARBA" id="ARBA00022898"/>
    </source>
</evidence>
<comment type="catalytic activity">
    <reaction evidence="1">
        <text>L-lysine = D-beta-lysine</text>
        <dbReference type="Rhea" id="RHEA:44148"/>
        <dbReference type="ChEBI" id="CHEBI:32551"/>
        <dbReference type="ChEBI" id="CHEBI:84138"/>
    </reaction>
</comment>
<dbReference type="InterPro" id="IPR058240">
    <property type="entry name" value="rSAM_sf"/>
</dbReference>
<comment type="cofactor">
    <cofactor evidence="3">
        <name>[4Fe-4S] cluster</name>
        <dbReference type="ChEBI" id="CHEBI:49883"/>
    </cofactor>
</comment>
<feature type="binding site" evidence="14">
    <location>
        <position position="124"/>
    </location>
    <ligand>
        <name>[4Fe-4S] cluster</name>
        <dbReference type="ChEBI" id="CHEBI:49883"/>
        <note>4Fe-4S-S-AdoMet</note>
    </ligand>
</feature>
<dbReference type="Proteomes" id="UP000009282">
    <property type="component" value="Chromosome"/>
</dbReference>
<proteinExistence type="inferred from homology"/>
<dbReference type="PANTHER" id="PTHR30538">
    <property type="entry name" value="LYSINE 2,3-AMINOMUTASE-RELATED"/>
    <property type="match status" value="1"/>
</dbReference>
<dbReference type="PIRSF" id="PIRSF004911">
    <property type="entry name" value="DUF160"/>
    <property type="match status" value="1"/>
</dbReference>
<keyword evidence="11 14" id="KW-0411">Iron-sulfur</keyword>
<comment type="similarity">
    <text evidence="4">Belongs to the radical SAM superfamily. KamA family.</text>
</comment>
<gene>
    <name evidence="17" type="ordered locus">GNIT_2876</name>
</gene>
<dbReference type="Pfam" id="PF04055">
    <property type="entry name" value="Radical_SAM"/>
    <property type="match status" value="1"/>
</dbReference>
<sequence>MKRIIPKNSIAVESNWQKELANCFTTLESLLEFLNLDPQIANKHSSARKLFPMKVPGHFANLMKKNDINDPLLLQVLPQNVEYKDTPGFVKDPLQEHENTTKGLLHKYENRVLLIVKSGCAVNCRYCFRREFPYEENAVNKRELENAIAYIRQNNKIIEVILSGGDPLMAKDDHLKWLVTKLEEIPHVVRLRVHTRLPVVIPSRINEDFIDWFANCRFQKVLVLHTNHANEISPELAIACTKMRSAGITLLNQAVLLKGINDNSKEQIALSESLFNLGVLPYYLHLLDKVRGAAHFDVEVKSAQILMRELIKRLPGYLVPKLVTEIGGQPSKTPIDLNLQPSSSTTLGISVDIRT</sequence>
<evidence type="ECO:0000259" key="16">
    <source>
        <dbReference type="PROSITE" id="PS51918"/>
    </source>
</evidence>
<dbReference type="GO" id="GO:0016853">
    <property type="term" value="F:isomerase activity"/>
    <property type="evidence" value="ECO:0007669"/>
    <property type="project" value="UniProtKB-KW"/>
</dbReference>
<evidence type="ECO:0000256" key="11">
    <source>
        <dbReference type="ARBA" id="ARBA00023014"/>
    </source>
</evidence>
<dbReference type="OrthoDB" id="9770937at2"/>
<evidence type="ECO:0000256" key="8">
    <source>
        <dbReference type="ARBA" id="ARBA00022723"/>
    </source>
</evidence>
<evidence type="ECO:0000313" key="18">
    <source>
        <dbReference type="Proteomes" id="UP000009282"/>
    </source>
</evidence>
<dbReference type="SFLD" id="SFLDF00314">
    <property type="entry name" value="L-lysine_2_3-aminomutase_(yjeK"/>
    <property type="match status" value="1"/>
</dbReference>
<dbReference type="InterPro" id="IPR013785">
    <property type="entry name" value="Aldolase_TIM"/>
</dbReference>
<keyword evidence="6 14" id="KW-0004">4Fe-4S</keyword>
<evidence type="ECO:0000256" key="4">
    <source>
        <dbReference type="ARBA" id="ARBA00008703"/>
    </source>
</evidence>
<evidence type="ECO:0000256" key="13">
    <source>
        <dbReference type="ARBA" id="ARBA00030756"/>
    </source>
</evidence>
<keyword evidence="8 14" id="KW-0479">Metal-binding</keyword>
<dbReference type="RefSeq" id="WP_014109846.1">
    <property type="nucleotide sequence ID" value="NC_016041.1"/>
</dbReference>
<dbReference type="NCBIfam" id="TIGR03821">
    <property type="entry name" value="EFP_modif_epmB"/>
    <property type="match status" value="1"/>
</dbReference>
<evidence type="ECO:0000256" key="5">
    <source>
        <dbReference type="ARBA" id="ARBA00022363"/>
    </source>
</evidence>
<keyword evidence="9 15" id="KW-0663">Pyridoxal phosphate</keyword>
<dbReference type="PROSITE" id="PS51918">
    <property type="entry name" value="RADICAL_SAM"/>
    <property type="match status" value="1"/>
</dbReference>
<evidence type="ECO:0000256" key="3">
    <source>
        <dbReference type="ARBA" id="ARBA00001966"/>
    </source>
</evidence>
<protein>
    <recommendedName>
        <fullName evidence="5">L-lysine 2,3-aminomutase</fullName>
    </recommendedName>
    <alternativeName>
        <fullName evidence="13">EF-P post-translational modification enzyme B</fullName>
    </alternativeName>
</protein>
<dbReference type="Gene3D" id="3.20.20.70">
    <property type="entry name" value="Aldolase class I"/>
    <property type="match status" value="1"/>
</dbReference>
<reference evidence="17 18" key="1">
    <citation type="journal article" date="2011" name="J. Bacteriol.">
        <title>Complete genome sequence of seawater bacterium Glaciecola nitratireducens FR1064T.</title>
        <authorList>
            <person name="Bian F."/>
            <person name="Qin Q.L."/>
            <person name="Xie B.B."/>
            <person name="Shu Y.L."/>
            <person name="Zhang X.Y."/>
            <person name="Yu Y."/>
            <person name="Chen B."/>
            <person name="Chen X.L."/>
            <person name="Zhou B.C."/>
            <person name="Zhang Y.Z."/>
        </authorList>
    </citation>
    <scope>NUCLEOTIDE SEQUENCE [LARGE SCALE GENOMIC DNA]</scope>
    <source>
        <strain evidence="18">JCM 12485 / KCTC 12276 / FR1064</strain>
    </source>
</reference>
<evidence type="ECO:0000256" key="10">
    <source>
        <dbReference type="ARBA" id="ARBA00023004"/>
    </source>
</evidence>
<dbReference type="GO" id="GO:0046872">
    <property type="term" value="F:metal ion binding"/>
    <property type="evidence" value="ECO:0007669"/>
    <property type="project" value="UniProtKB-KW"/>
</dbReference>
<dbReference type="InterPro" id="IPR003739">
    <property type="entry name" value="Lys_aminomutase/Glu_NH3_mut"/>
</dbReference>
<dbReference type="KEGG" id="gni:GNIT_2876"/>
<dbReference type="SUPFAM" id="SSF102114">
    <property type="entry name" value="Radical SAM enzymes"/>
    <property type="match status" value="1"/>
</dbReference>
<keyword evidence="12" id="KW-0413">Isomerase</keyword>
<dbReference type="CDD" id="cd01335">
    <property type="entry name" value="Radical_SAM"/>
    <property type="match status" value="1"/>
</dbReference>
<evidence type="ECO:0000256" key="6">
    <source>
        <dbReference type="ARBA" id="ARBA00022485"/>
    </source>
</evidence>
<keyword evidence="7" id="KW-0949">S-adenosyl-L-methionine</keyword>
<comment type="cofactor">
    <cofactor evidence="2 15">
        <name>pyridoxal 5'-phosphate</name>
        <dbReference type="ChEBI" id="CHEBI:597326"/>
    </cofactor>
</comment>
<evidence type="ECO:0000313" key="17">
    <source>
        <dbReference type="EMBL" id="AEP30973.1"/>
    </source>
</evidence>
<dbReference type="NCBIfam" id="TIGR00238">
    <property type="entry name" value="KamA family radical SAM protein"/>
    <property type="match status" value="1"/>
</dbReference>
<dbReference type="eggNOG" id="COG1509">
    <property type="taxonomic scope" value="Bacteria"/>
</dbReference>
<dbReference type="PANTHER" id="PTHR30538:SF1">
    <property type="entry name" value="L-LYSINE 2,3-AMINOMUTASE"/>
    <property type="match status" value="1"/>
</dbReference>
<dbReference type="STRING" id="1085623.GNIT_2876"/>
<evidence type="ECO:0000256" key="12">
    <source>
        <dbReference type="ARBA" id="ARBA00023235"/>
    </source>
</evidence>
<dbReference type="SFLD" id="SFLDG01070">
    <property type="entry name" value="PLP-dependent"/>
    <property type="match status" value="1"/>
</dbReference>
<feature type="modified residue" description="N6-(pyridoxal phosphate)lysine" evidence="15">
    <location>
        <position position="332"/>
    </location>
</feature>